<dbReference type="EMBL" id="FOCC01000010">
    <property type="protein sequence ID" value="SEM84220.1"/>
    <property type="molecule type" value="Genomic_DNA"/>
</dbReference>
<name>A0ABY1ACR1_9LACO</name>
<dbReference type="GO" id="GO:0005524">
    <property type="term" value="F:ATP binding"/>
    <property type="evidence" value="ECO:0007669"/>
    <property type="project" value="UniProtKB-KW"/>
</dbReference>
<evidence type="ECO:0000313" key="1">
    <source>
        <dbReference type="EMBL" id="SEM84220.1"/>
    </source>
</evidence>
<comment type="caution">
    <text evidence="1">The sequence shown here is derived from an EMBL/GenBank/DDBJ whole genome shotgun (WGS) entry which is preliminary data.</text>
</comment>
<dbReference type="Gene3D" id="3.40.50.300">
    <property type="entry name" value="P-loop containing nucleotide triphosphate hydrolases"/>
    <property type="match status" value="1"/>
</dbReference>
<keyword evidence="1" id="KW-0067">ATP-binding</keyword>
<organism evidence="1 2">
    <name type="scientific">Ligilactobacillus ruminis</name>
    <dbReference type="NCBI Taxonomy" id="1623"/>
    <lineage>
        <taxon>Bacteria</taxon>
        <taxon>Bacillati</taxon>
        <taxon>Bacillota</taxon>
        <taxon>Bacilli</taxon>
        <taxon>Lactobacillales</taxon>
        <taxon>Lactobacillaceae</taxon>
        <taxon>Ligilactobacillus</taxon>
    </lineage>
</organism>
<dbReference type="Proteomes" id="UP000182089">
    <property type="component" value="Unassembled WGS sequence"/>
</dbReference>
<protein>
    <submittedName>
        <fullName evidence="1">ABC-2 type transport system ATP-binding protein</fullName>
    </submittedName>
</protein>
<accession>A0ABY1ACR1</accession>
<reference evidence="1 2" key="1">
    <citation type="submission" date="2016-10" db="EMBL/GenBank/DDBJ databases">
        <authorList>
            <person name="Varghese N."/>
            <person name="Submissions S."/>
        </authorList>
    </citation>
    <scope>NUCLEOTIDE SEQUENCE [LARGE SCALE GENOMIC DNA]</scope>
    <source>
        <strain evidence="1 2">WC1T17</strain>
    </source>
</reference>
<gene>
    <name evidence="1" type="ORF">SAMN05216431_11043</name>
</gene>
<dbReference type="InterPro" id="IPR027417">
    <property type="entry name" value="P-loop_NTPase"/>
</dbReference>
<evidence type="ECO:0000313" key="2">
    <source>
        <dbReference type="Proteomes" id="UP000182089"/>
    </source>
</evidence>
<proteinExistence type="predicted"/>
<sequence>MILDEPTVGIYPALRKKIWKELASIRDAGRSVLVTTHVTNEAELTDRVALLLYGDIIAFDKPKVLEAQYQVDTIEEVFLKAEGEQ</sequence>
<dbReference type="SUPFAM" id="SSF52540">
    <property type="entry name" value="P-loop containing nucleoside triphosphate hydrolases"/>
    <property type="match status" value="1"/>
</dbReference>
<dbReference type="PANTHER" id="PTHR43038:SF3">
    <property type="entry name" value="ABC TRANSPORTER G FAMILY MEMBER 20 ISOFORM X1"/>
    <property type="match status" value="1"/>
</dbReference>
<keyword evidence="1" id="KW-0547">Nucleotide-binding</keyword>
<dbReference type="PANTHER" id="PTHR43038">
    <property type="entry name" value="ATP-BINDING CASSETTE, SUB-FAMILY H, MEMBER 1"/>
    <property type="match status" value="1"/>
</dbReference>